<name>A0AAV4ACM9_9GAST</name>
<dbReference type="GO" id="GO:0005737">
    <property type="term" value="C:cytoplasm"/>
    <property type="evidence" value="ECO:0007669"/>
    <property type="project" value="TreeGrafter"/>
</dbReference>
<protein>
    <submittedName>
        <fullName evidence="4">tRNA-dihydrouridine(20) synthase [nad(P)+]-like protein</fullName>
    </submittedName>
</protein>
<dbReference type="AlphaFoldDB" id="A0AAV4ACM9"/>
<dbReference type="Pfam" id="PF00035">
    <property type="entry name" value="dsrm"/>
    <property type="match status" value="1"/>
</dbReference>
<dbReference type="SUPFAM" id="SSF54768">
    <property type="entry name" value="dsRNA-binding domain-like"/>
    <property type="match status" value="1"/>
</dbReference>
<sequence>MNQYRNEDQYRAKIILAPMVRVGTLPMRLLALDYGADLVYCEILTELVSQLSVPVTCKIRVLPQLEDTLKLAKLIESTGVSALAVHGRTKTERSRDPNRDHYIKAIAEALEIPVIANGGSRTIKDLSDIEQFRKSTGAASIMVARAAEWNCSVFRKEGPLPYTDVMRSYLTYAFKYDNNEINTKYCVLQILHDKMTEAPEADRCLAAKSLQDFANIWELDEDYQNTLLRRREREKALLLRAGGDYAGVKRKKTNDGLTCFELPVRFDKRLYSSTMTPKQILNNWSKNGKLGKPIYKTEERATDRCFHSSVQLGDKIYTNPYWEKSKQLSEQSAAICCLVVNGQDDSRLAEPENESEQLRRKWRVAVMSPSFENREKQNDEKNDHNSCLPNESVPDSIASANNMEGQSNCQPKNEDTCNSNCMEKSETMAAHMIENSNVIKNSPC</sequence>
<dbReference type="Pfam" id="PF01207">
    <property type="entry name" value="Dus"/>
    <property type="match status" value="1"/>
</dbReference>
<gene>
    <name evidence="4" type="ORF">PoB_003263100</name>
</gene>
<feature type="region of interest" description="Disordered" evidence="1">
    <location>
        <begin position="371"/>
        <end position="415"/>
    </location>
</feature>
<organism evidence="4 5">
    <name type="scientific">Plakobranchus ocellatus</name>
    <dbReference type="NCBI Taxonomy" id="259542"/>
    <lineage>
        <taxon>Eukaryota</taxon>
        <taxon>Metazoa</taxon>
        <taxon>Spiralia</taxon>
        <taxon>Lophotrochozoa</taxon>
        <taxon>Mollusca</taxon>
        <taxon>Gastropoda</taxon>
        <taxon>Heterobranchia</taxon>
        <taxon>Euthyneura</taxon>
        <taxon>Panpulmonata</taxon>
        <taxon>Sacoglossa</taxon>
        <taxon>Placobranchoidea</taxon>
        <taxon>Plakobranchidae</taxon>
        <taxon>Plakobranchus</taxon>
    </lineage>
</organism>
<evidence type="ECO:0000256" key="1">
    <source>
        <dbReference type="SAM" id="MobiDB-lite"/>
    </source>
</evidence>
<dbReference type="GO" id="GO:0000049">
    <property type="term" value="F:tRNA binding"/>
    <property type="evidence" value="ECO:0007669"/>
    <property type="project" value="InterPro"/>
</dbReference>
<dbReference type="EMBL" id="BLXT01003762">
    <property type="protein sequence ID" value="GFO06126.1"/>
    <property type="molecule type" value="Genomic_DNA"/>
</dbReference>
<dbReference type="SUPFAM" id="SSF51395">
    <property type="entry name" value="FMN-linked oxidoreductases"/>
    <property type="match status" value="1"/>
</dbReference>
<feature type="compositionally biased region" description="Basic and acidic residues" evidence="1">
    <location>
        <begin position="372"/>
        <end position="384"/>
    </location>
</feature>
<dbReference type="InterPro" id="IPR035587">
    <property type="entry name" value="DUS-like_FMN-bd"/>
</dbReference>
<feature type="domain" description="DUS-like FMN-binding" evidence="3">
    <location>
        <begin position="41"/>
        <end position="155"/>
    </location>
</feature>
<dbReference type="InterPro" id="IPR014720">
    <property type="entry name" value="dsRBD_dom"/>
</dbReference>
<feature type="compositionally biased region" description="Polar residues" evidence="1">
    <location>
        <begin position="398"/>
        <end position="415"/>
    </location>
</feature>
<feature type="domain" description="DRBM" evidence="2">
    <location>
        <begin position="277"/>
        <end position="335"/>
    </location>
</feature>
<dbReference type="GO" id="GO:0017150">
    <property type="term" value="F:tRNA dihydrouridine synthase activity"/>
    <property type="evidence" value="ECO:0007669"/>
    <property type="project" value="TreeGrafter"/>
</dbReference>
<dbReference type="Gene3D" id="3.20.20.70">
    <property type="entry name" value="Aldolase class I"/>
    <property type="match status" value="2"/>
</dbReference>
<dbReference type="PANTHER" id="PTHR45936:SF1">
    <property type="entry name" value="TRNA-DIHYDROURIDINE(20) SYNTHASE [NAD(P)+]-LIKE"/>
    <property type="match status" value="1"/>
</dbReference>
<proteinExistence type="predicted"/>
<dbReference type="CDD" id="cd19871">
    <property type="entry name" value="DSRM_DUS2L"/>
    <property type="match status" value="1"/>
</dbReference>
<evidence type="ECO:0000313" key="5">
    <source>
        <dbReference type="Proteomes" id="UP000735302"/>
    </source>
</evidence>
<dbReference type="InterPro" id="IPR052582">
    <property type="entry name" value="tRNA-DUS-like"/>
</dbReference>
<keyword evidence="5" id="KW-1185">Reference proteome</keyword>
<dbReference type="InterPro" id="IPR044463">
    <property type="entry name" value="DUS2_DSRM"/>
</dbReference>
<dbReference type="Gene3D" id="3.30.160.20">
    <property type="match status" value="1"/>
</dbReference>
<dbReference type="PANTHER" id="PTHR45936">
    <property type="entry name" value="TRNA-DIHYDROURIDINE(20) SYNTHASE [NAD(P)+]-LIKE"/>
    <property type="match status" value="1"/>
</dbReference>
<reference evidence="4 5" key="1">
    <citation type="journal article" date="2021" name="Elife">
        <title>Chloroplast acquisition without the gene transfer in kleptoplastic sea slugs, Plakobranchus ocellatus.</title>
        <authorList>
            <person name="Maeda T."/>
            <person name="Takahashi S."/>
            <person name="Yoshida T."/>
            <person name="Shimamura S."/>
            <person name="Takaki Y."/>
            <person name="Nagai Y."/>
            <person name="Toyoda A."/>
            <person name="Suzuki Y."/>
            <person name="Arimoto A."/>
            <person name="Ishii H."/>
            <person name="Satoh N."/>
            <person name="Nishiyama T."/>
            <person name="Hasebe M."/>
            <person name="Maruyama T."/>
            <person name="Minagawa J."/>
            <person name="Obokata J."/>
            <person name="Shigenobu S."/>
        </authorList>
    </citation>
    <scope>NUCLEOTIDE SEQUENCE [LARGE SCALE GENOMIC DNA]</scope>
</reference>
<evidence type="ECO:0000259" key="2">
    <source>
        <dbReference type="Pfam" id="PF00035"/>
    </source>
</evidence>
<accession>A0AAV4ACM9</accession>
<comment type="caution">
    <text evidence="4">The sequence shown here is derived from an EMBL/GenBank/DDBJ whole genome shotgun (WGS) entry which is preliminary data.</text>
</comment>
<evidence type="ECO:0000313" key="4">
    <source>
        <dbReference type="EMBL" id="GFO06126.1"/>
    </source>
</evidence>
<dbReference type="Proteomes" id="UP000735302">
    <property type="component" value="Unassembled WGS sequence"/>
</dbReference>
<dbReference type="InterPro" id="IPR013785">
    <property type="entry name" value="Aldolase_TIM"/>
</dbReference>
<evidence type="ECO:0000259" key="3">
    <source>
        <dbReference type="Pfam" id="PF01207"/>
    </source>
</evidence>
<dbReference type="CDD" id="cd02801">
    <property type="entry name" value="DUS_like_FMN"/>
    <property type="match status" value="1"/>
</dbReference>